<evidence type="ECO:0000313" key="11">
    <source>
        <dbReference type="Proteomes" id="UP000807306"/>
    </source>
</evidence>
<comment type="caution">
    <text evidence="10">The sequence shown here is derived from an EMBL/GenBank/DDBJ whole genome shotgun (WGS) entry which is preliminary data.</text>
</comment>
<comment type="similarity">
    <text evidence="3">Belongs to the cytochrome P450 family.</text>
</comment>
<evidence type="ECO:0000256" key="5">
    <source>
        <dbReference type="ARBA" id="ARBA00022723"/>
    </source>
</evidence>
<evidence type="ECO:0000256" key="2">
    <source>
        <dbReference type="ARBA" id="ARBA00005179"/>
    </source>
</evidence>
<dbReference type="Pfam" id="PF00067">
    <property type="entry name" value="p450"/>
    <property type="match status" value="1"/>
</dbReference>
<evidence type="ECO:0000256" key="7">
    <source>
        <dbReference type="ARBA" id="ARBA00023004"/>
    </source>
</evidence>
<organism evidence="10 11">
    <name type="scientific">Crepidotus variabilis</name>
    <dbReference type="NCBI Taxonomy" id="179855"/>
    <lineage>
        <taxon>Eukaryota</taxon>
        <taxon>Fungi</taxon>
        <taxon>Dikarya</taxon>
        <taxon>Basidiomycota</taxon>
        <taxon>Agaricomycotina</taxon>
        <taxon>Agaricomycetes</taxon>
        <taxon>Agaricomycetidae</taxon>
        <taxon>Agaricales</taxon>
        <taxon>Agaricineae</taxon>
        <taxon>Crepidotaceae</taxon>
        <taxon>Crepidotus</taxon>
    </lineage>
</organism>
<evidence type="ECO:0000256" key="4">
    <source>
        <dbReference type="ARBA" id="ARBA00022617"/>
    </source>
</evidence>
<accession>A0A9P6EB12</accession>
<keyword evidence="11" id="KW-1185">Reference proteome</keyword>
<dbReference type="InterPro" id="IPR050364">
    <property type="entry name" value="Cytochrome_P450_fung"/>
</dbReference>
<dbReference type="EMBL" id="MU157876">
    <property type="protein sequence ID" value="KAF9526061.1"/>
    <property type="molecule type" value="Genomic_DNA"/>
</dbReference>
<evidence type="ECO:0000256" key="3">
    <source>
        <dbReference type="ARBA" id="ARBA00010617"/>
    </source>
</evidence>
<proteinExistence type="inferred from homology"/>
<keyword evidence="5 9" id="KW-0479">Metal-binding</keyword>
<dbReference type="InterPro" id="IPR001128">
    <property type="entry name" value="Cyt_P450"/>
</dbReference>
<gene>
    <name evidence="10" type="ORF">CPB83DRAFT_506289</name>
</gene>
<dbReference type="PANTHER" id="PTHR46300:SF7">
    <property type="entry name" value="P450, PUTATIVE (EUROFUNG)-RELATED"/>
    <property type="match status" value="1"/>
</dbReference>
<dbReference type="GO" id="GO:0020037">
    <property type="term" value="F:heme binding"/>
    <property type="evidence" value="ECO:0007669"/>
    <property type="project" value="InterPro"/>
</dbReference>
<comment type="cofactor">
    <cofactor evidence="1 9">
        <name>heme</name>
        <dbReference type="ChEBI" id="CHEBI:30413"/>
    </cofactor>
</comment>
<keyword evidence="8" id="KW-0503">Monooxygenase</keyword>
<protein>
    <submittedName>
        <fullName evidence="10">Cytochrome P450</fullName>
    </submittedName>
</protein>
<reference evidence="10" key="1">
    <citation type="submission" date="2020-11" db="EMBL/GenBank/DDBJ databases">
        <authorList>
            <consortium name="DOE Joint Genome Institute"/>
            <person name="Ahrendt S."/>
            <person name="Riley R."/>
            <person name="Andreopoulos W."/>
            <person name="Labutti K."/>
            <person name="Pangilinan J."/>
            <person name="Ruiz-Duenas F.J."/>
            <person name="Barrasa J.M."/>
            <person name="Sanchez-Garcia M."/>
            <person name="Camarero S."/>
            <person name="Miyauchi S."/>
            <person name="Serrano A."/>
            <person name="Linde D."/>
            <person name="Babiker R."/>
            <person name="Drula E."/>
            <person name="Ayuso-Fernandez I."/>
            <person name="Pacheco R."/>
            <person name="Padilla G."/>
            <person name="Ferreira P."/>
            <person name="Barriuso J."/>
            <person name="Kellner H."/>
            <person name="Castanera R."/>
            <person name="Alfaro M."/>
            <person name="Ramirez L."/>
            <person name="Pisabarro A.G."/>
            <person name="Kuo A."/>
            <person name="Tritt A."/>
            <person name="Lipzen A."/>
            <person name="He G."/>
            <person name="Yan M."/>
            <person name="Ng V."/>
            <person name="Cullen D."/>
            <person name="Martin F."/>
            <person name="Rosso M.-N."/>
            <person name="Henrissat B."/>
            <person name="Hibbett D."/>
            <person name="Martinez A.T."/>
            <person name="Grigoriev I.V."/>
        </authorList>
    </citation>
    <scope>NUCLEOTIDE SEQUENCE</scope>
    <source>
        <strain evidence="10">CBS 506.95</strain>
    </source>
</reference>
<name>A0A9P6EB12_9AGAR</name>
<dbReference type="InterPro" id="IPR002401">
    <property type="entry name" value="Cyt_P450_E_grp-I"/>
</dbReference>
<keyword evidence="7 9" id="KW-0408">Iron</keyword>
<dbReference type="SUPFAM" id="SSF48264">
    <property type="entry name" value="Cytochrome P450"/>
    <property type="match status" value="1"/>
</dbReference>
<dbReference type="GO" id="GO:0005506">
    <property type="term" value="F:iron ion binding"/>
    <property type="evidence" value="ECO:0007669"/>
    <property type="project" value="InterPro"/>
</dbReference>
<feature type="binding site" description="axial binding residue" evidence="9">
    <location>
        <position position="436"/>
    </location>
    <ligand>
        <name>heme</name>
        <dbReference type="ChEBI" id="CHEBI:30413"/>
    </ligand>
    <ligandPart>
        <name>Fe</name>
        <dbReference type="ChEBI" id="CHEBI:18248"/>
    </ligandPart>
</feature>
<evidence type="ECO:0000256" key="9">
    <source>
        <dbReference type="PIRSR" id="PIRSR602401-1"/>
    </source>
</evidence>
<dbReference type="AlphaFoldDB" id="A0A9P6EB12"/>
<dbReference type="InterPro" id="IPR036396">
    <property type="entry name" value="Cyt_P450_sf"/>
</dbReference>
<dbReference type="Gene3D" id="1.10.630.10">
    <property type="entry name" value="Cytochrome P450"/>
    <property type="match status" value="1"/>
</dbReference>
<evidence type="ECO:0000313" key="10">
    <source>
        <dbReference type="EMBL" id="KAF9526061.1"/>
    </source>
</evidence>
<dbReference type="OrthoDB" id="2789670at2759"/>
<keyword evidence="6" id="KW-0560">Oxidoreductase</keyword>
<evidence type="ECO:0000256" key="6">
    <source>
        <dbReference type="ARBA" id="ARBA00023002"/>
    </source>
</evidence>
<dbReference type="CDD" id="cd11065">
    <property type="entry name" value="CYP64-like"/>
    <property type="match status" value="1"/>
</dbReference>
<dbReference type="PANTHER" id="PTHR46300">
    <property type="entry name" value="P450, PUTATIVE (EUROFUNG)-RELATED-RELATED"/>
    <property type="match status" value="1"/>
</dbReference>
<comment type="pathway">
    <text evidence="2">Secondary metabolite biosynthesis.</text>
</comment>
<evidence type="ECO:0000256" key="8">
    <source>
        <dbReference type="ARBA" id="ARBA00023033"/>
    </source>
</evidence>
<dbReference type="GO" id="GO:0004497">
    <property type="term" value="F:monooxygenase activity"/>
    <property type="evidence" value="ECO:0007669"/>
    <property type="project" value="UniProtKB-KW"/>
</dbReference>
<sequence length="506" mass="56974">MLQISQLLALVILIGTGYTFLNLRRRKLPYPPGPKSSILLGNAFDIPKHNIGRVFAEWSRKSNSGVVHADAFGRHLIVINSVKVADDLLEKRPELYSDRPNWPTIELLGWQNVSGLLPYGDLWRLHRRILHRNLEGQGATQSRPMIIDEVDSFLRNLLTSNADHLEQHIRLFSMSVTLLMMYGYKPKSLDDPIVRLADQNEKEGFSLLSFGGNLVNLFPFLRHIPPWVPGATIQKKAAELRKIMTTVMDMADSYSKQALADGSARPSLLTDFYSRKEGCGVSLEEEQAVRDATWTVYGAATGTIISTLGSFFYLIAKHPEVQERAQSEIDRLVGKDRLPSYDDRNHLPYIEAIYREVLRAKPPVHTSVYQVNQDDAYMGYCIPRGSTVLGNIWSMTHDETVYADPLSFKPERFFDSDGNLDDDTRILAYGFGRRKCAGKAVASDILWLTMASFLASFKIGPAFDDSGKQMEIDDAYEEYGPIIHKIPFHCSIAPRPSHTGLLVANI</sequence>
<dbReference type="Proteomes" id="UP000807306">
    <property type="component" value="Unassembled WGS sequence"/>
</dbReference>
<dbReference type="PRINTS" id="PR00463">
    <property type="entry name" value="EP450I"/>
</dbReference>
<keyword evidence="4 9" id="KW-0349">Heme</keyword>
<evidence type="ECO:0000256" key="1">
    <source>
        <dbReference type="ARBA" id="ARBA00001971"/>
    </source>
</evidence>
<dbReference type="GO" id="GO:0016705">
    <property type="term" value="F:oxidoreductase activity, acting on paired donors, with incorporation or reduction of molecular oxygen"/>
    <property type="evidence" value="ECO:0007669"/>
    <property type="project" value="InterPro"/>
</dbReference>